<proteinExistence type="predicted"/>
<dbReference type="Gene3D" id="3.90.1140.10">
    <property type="entry name" value="Cyclic phosphodiesterase"/>
    <property type="match status" value="1"/>
</dbReference>
<name>A0A852VM32_9MICO</name>
<evidence type="ECO:0000313" key="2">
    <source>
        <dbReference type="Proteomes" id="UP000554054"/>
    </source>
</evidence>
<dbReference type="GO" id="GO:0016874">
    <property type="term" value="F:ligase activity"/>
    <property type="evidence" value="ECO:0007669"/>
    <property type="project" value="UniProtKB-KW"/>
</dbReference>
<organism evidence="1 2">
    <name type="scientific">Janibacter cremeus</name>
    <dbReference type="NCBI Taxonomy" id="1285192"/>
    <lineage>
        <taxon>Bacteria</taxon>
        <taxon>Bacillati</taxon>
        <taxon>Actinomycetota</taxon>
        <taxon>Actinomycetes</taxon>
        <taxon>Micrococcales</taxon>
        <taxon>Intrasporangiaceae</taxon>
        <taxon>Janibacter</taxon>
    </lineage>
</organism>
<keyword evidence="2" id="KW-1185">Reference proteome</keyword>
<dbReference type="Pfam" id="PF13563">
    <property type="entry name" value="2_5_RNA_ligase2"/>
    <property type="match status" value="1"/>
</dbReference>
<keyword evidence="1" id="KW-0436">Ligase</keyword>
<dbReference type="SUPFAM" id="SSF55144">
    <property type="entry name" value="LigT-like"/>
    <property type="match status" value="1"/>
</dbReference>
<reference evidence="1 2" key="1">
    <citation type="submission" date="2020-07" db="EMBL/GenBank/DDBJ databases">
        <title>Sequencing the genomes of 1000 actinobacteria strains.</title>
        <authorList>
            <person name="Klenk H.-P."/>
        </authorList>
    </citation>
    <scope>NUCLEOTIDE SEQUENCE [LARGE SCALE GENOMIC DNA]</scope>
    <source>
        <strain evidence="1 2">DSM 26154</strain>
    </source>
</reference>
<dbReference type="Proteomes" id="UP000554054">
    <property type="component" value="Unassembled WGS sequence"/>
</dbReference>
<dbReference type="RefSeq" id="WP_343062812.1">
    <property type="nucleotide sequence ID" value="NZ_JACCAE010000001.1"/>
</dbReference>
<protein>
    <submittedName>
        <fullName evidence="1">2'-5' RNA ligase</fullName>
    </submittedName>
</protein>
<gene>
    <name evidence="1" type="ORF">BJY20_001529</name>
</gene>
<dbReference type="EMBL" id="JACCAE010000001">
    <property type="protein sequence ID" value="NYF98137.1"/>
    <property type="molecule type" value="Genomic_DNA"/>
</dbReference>
<dbReference type="AlphaFoldDB" id="A0A852VM32"/>
<accession>A0A852VM32</accession>
<sequence length="192" mass="20881">MTGHTVLQLPVPALEDWVRERTRGYDAGFVSADPRFGHAHVTALSPFAPAPSATDLAEVGRIAAATPSMPTRLVDLGQFPNGVIHLRPEPDGPLRALTEALVASFPHFPPYEGRFGRRVDPHLTLDAASPTVSLESTRRLLGDVVPVTCTLTRLQLAWWESGRCHVMHEWPLGRMGGAEGFPPPEESINLSL</sequence>
<evidence type="ECO:0000313" key="1">
    <source>
        <dbReference type="EMBL" id="NYF98137.1"/>
    </source>
</evidence>
<dbReference type="InterPro" id="IPR009097">
    <property type="entry name" value="Cyclic_Pdiesterase"/>
</dbReference>
<comment type="caution">
    <text evidence="1">The sequence shown here is derived from an EMBL/GenBank/DDBJ whole genome shotgun (WGS) entry which is preliminary data.</text>
</comment>